<keyword evidence="2 4" id="KW-0597">Phosphoprotein</keyword>
<accession>A0A5Q2MXC2</accession>
<organism evidence="6 7">
    <name type="scientific">Heliorestis convoluta</name>
    <dbReference type="NCBI Taxonomy" id="356322"/>
    <lineage>
        <taxon>Bacteria</taxon>
        <taxon>Bacillati</taxon>
        <taxon>Bacillota</taxon>
        <taxon>Clostridia</taxon>
        <taxon>Eubacteriales</taxon>
        <taxon>Heliobacteriaceae</taxon>
        <taxon>Heliorestis</taxon>
    </lineage>
</organism>
<dbReference type="SMART" id="SM00448">
    <property type="entry name" value="REC"/>
    <property type="match status" value="1"/>
</dbReference>
<evidence type="ECO:0000256" key="1">
    <source>
        <dbReference type="ARBA" id="ARBA00018672"/>
    </source>
</evidence>
<evidence type="ECO:0000256" key="3">
    <source>
        <dbReference type="ARBA" id="ARBA00024867"/>
    </source>
</evidence>
<dbReference type="InterPro" id="IPR001789">
    <property type="entry name" value="Sig_transdc_resp-reg_receiver"/>
</dbReference>
<evidence type="ECO:0000256" key="4">
    <source>
        <dbReference type="PROSITE-ProRule" id="PRU00169"/>
    </source>
</evidence>
<dbReference type="AlphaFoldDB" id="A0A5Q2MXC2"/>
<dbReference type="GO" id="GO:0000160">
    <property type="term" value="P:phosphorelay signal transduction system"/>
    <property type="evidence" value="ECO:0007669"/>
    <property type="project" value="InterPro"/>
</dbReference>
<dbReference type="InterPro" id="IPR050595">
    <property type="entry name" value="Bact_response_regulator"/>
</dbReference>
<dbReference type="PROSITE" id="PS50110">
    <property type="entry name" value="RESPONSE_REGULATORY"/>
    <property type="match status" value="1"/>
</dbReference>
<dbReference type="Pfam" id="PF00072">
    <property type="entry name" value="Response_reg"/>
    <property type="match status" value="1"/>
</dbReference>
<evidence type="ECO:0000256" key="2">
    <source>
        <dbReference type="ARBA" id="ARBA00022553"/>
    </source>
</evidence>
<dbReference type="PANTHER" id="PTHR44591">
    <property type="entry name" value="STRESS RESPONSE REGULATOR PROTEIN 1"/>
    <property type="match status" value="1"/>
</dbReference>
<dbReference type="EMBL" id="CP045875">
    <property type="protein sequence ID" value="QGG46471.1"/>
    <property type="molecule type" value="Genomic_DNA"/>
</dbReference>
<evidence type="ECO:0000313" key="6">
    <source>
        <dbReference type="EMBL" id="QGG46471.1"/>
    </source>
</evidence>
<dbReference type="SUPFAM" id="SSF52172">
    <property type="entry name" value="CheY-like"/>
    <property type="match status" value="1"/>
</dbReference>
<evidence type="ECO:0000259" key="5">
    <source>
        <dbReference type="PROSITE" id="PS50110"/>
    </source>
</evidence>
<evidence type="ECO:0000313" key="7">
    <source>
        <dbReference type="Proteomes" id="UP000366051"/>
    </source>
</evidence>
<keyword evidence="7" id="KW-1185">Reference proteome</keyword>
<comment type="function">
    <text evidence="3">May play the central regulatory role in sporulation. It may be an element of the effector pathway responsible for the activation of sporulation genes in response to nutritional stress. Spo0A may act in concert with spo0H (a sigma factor) to control the expression of some genes that are critical to the sporulation process.</text>
</comment>
<name>A0A5Q2MXC2_9FIRM</name>
<dbReference type="Proteomes" id="UP000366051">
    <property type="component" value="Chromosome"/>
</dbReference>
<dbReference type="Gene3D" id="3.40.50.2300">
    <property type="match status" value="1"/>
</dbReference>
<proteinExistence type="predicted"/>
<feature type="modified residue" description="4-aspartylphosphate" evidence="4">
    <location>
        <position position="64"/>
    </location>
</feature>
<dbReference type="RefSeq" id="WP_153724036.1">
    <property type="nucleotide sequence ID" value="NZ_CP045875.1"/>
</dbReference>
<sequence length="143" mass="16327">MIKELKALSQQMHVLYVEDDKTIQKQMEVLLNKFFATVTVANDGTMGLRQYQQNINAYDIVLSDISMPMMNGLDMARAIKEINPEQMILLISAHNDSVNLQKASALGITSDYFIIKPIDKDRLLKALYQAVQKVQRAKKVQWP</sequence>
<gene>
    <name evidence="6" type="ORF">FTV88_0292</name>
</gene>
<dbReference type="InterPro" id="IPR011006">
    <property type="entry name" value="CheY-like_superfamily"/>
</dbReference>
<dbReference type="PANTHER" id="PTHR44591:SF3">
    <property type="entry name" value="RESPONSE REGULATORY DOMAIN-CONTAINING PROTEIN"/>
    <property type="match status" value="1"/>
</dbReference>
<dbReference type="OrthoDB" id="384217at2"/>
<protein>
    <recommendedName>
        <fullName evidence="1">Stage 0 sporulation protein A homolog</fullName>
    </recommendedName>
</protein>
<feature type="domain" description="Response regulatory" evidence="5">
    <location>
        <begin position="13"/>
        <end position="131"/>
    </location>
</feature>
<dbReference type="KEGG" id="hcv:FTV88_0292"/>
<reference evidence="7" key="1">
    <citation type="submission" date="2019-11" db="EMBL/GenBank/DDBJ databases">
        <title>Genome sequence of Heliorestis convoluta strain HH, an alkaliphilic and minimalistic phototrophic bacterium from a soda lake in Egypt.</title>
        <authorList>
            <person name="Dewey E.D."/>
            <person name="Stokes L.M."/>
            <person name="Burchell B.M."/>
            <person name="Shaffer K.N."/>
            <person name="Huntington A.M."/>
            <person name="Baker J.M."/>
            <person name="Nadendla S."/>
            <person name="Giglio M.G."/>
            <person name="Touchman J.W."/>
            <person name="Blankenship R.E."/>
            <person name="Madigan M.T."/>
            <person name="Sattley W.M."/>
        </authorList>
    </citation>
    <scope>NUCLEOTIDE SEQUENCE [LARGE SCALE GENOMIC DNA]</scope>
    <source>
        <strain evidence="7">HH</strain>
    </source>
</reference>